<dbReference type="CDD" id="cd05230">
    <property type="entry name" value="UGD_SDR_e"/>
    <property type="match status" value="1"/>
</dbReference>
<proteinExistence type="predicted"/>
<reference evidence="6 7" key="1">
    <citation type="submission" date="2022-06" db="EMBL/GenBank/DDBJ databases">
        <title>Genomic Encyclopedia of Archaeal and Bacterial Type Strains, Phase II (KMG-II): from individual species to whole genera.</title>
        <authorList>
            <person name="Goeker M."/>
        </authorList>
    </citation>
    <scope>NUCLEOTIDE SEQUENCE [LARGE SCALE GENOMIC DNA]</scope>
    <source>
        <strain evidence="6 7">DSM 44255</strain>
    </source>
</reference>
<feature type="domain" description="NAD-dependent epimerase/dehydratase" evidence="5">
    <location>
        <begin position="7"/>
        <end position="242"/>
    </location>
</feature>
<comment type="caution">
    <text evidence="6">The sequence shown here is derived from an EMBL/GenBank/DDBJ whole genome shotgun (WGS) entry which is preliminary data.</text>
</comment>
<dbReference type="Gene3D" id="3.40.50.720">
    <property type="entry name" value="NAD(P)-binding Rossmann-like Domain"/>
    <property type="match status" value="1"/>
</dbReference>
<dbReference type="SUPFAM" id="SSF51735">
    <property type="entry name" value="NAD(P)-binding Rossmann-fold domains"/>
    <property type="match status" value="1"/>
</dbReference>
<keyword evidence="2" id="KW-0210">Decarboxylase</keyword>
<protein>
    <submittedName>
        <fullName evidence="6">dTDP-glucose 4,6-dehydratase</fullName>
    </submittedName>
</protein>
<dbReference type="InterPro" id="IPR044516">
    <property type="entry name" value="UXS-like"/>
</dbReference>
<dbReference type="PANTHER" id="PTHR43078">
    <property type="entry name" value="UDP-GLUCURONIC ACID DECARBOXYLASE-RELATED"/>
    <property type="match status" value="1"/>
</dbReference>
<evidence type="ECO:0000313" key="6">
    <source>
        <dbReference type="EMBL" id="MCP2267906.1"/>
    </source>
</evidence>
<keyword evidence="3" id="KW-0520">NAD</keyword>
<gene>
    <name evidence="6" type="ORF">LV75_000388</name>
</gene>
<evidence type="ECO:0000256" key="2">
    <source>
        <dbReference type="ARBA" id="ARBA00022793"/>
    </source>
</evidence>
<sequence length="317" mass="35117">MRNGLRVVISGGAGFLGSHLATRLLDDGHDVVCLDNFSTGRPENVAHLMGRTGFRLVDVDVTNAWRVDGAVDAVLHFASPASPPDYLSRPIETLLVSSVGTMHMLDLARAKDARMMLASTSEVYGDPEVHPQPEQYWGNVNPIGPRSVYDEGKRFGEAVTTAYRVTHDLNTTIVRLFNSYGPRMRVDDGRMVPTFIKQALLRQPLTVAGGGTQTRSLCYVEDTVEGIVRLLHSGHSGPVNIGSEYELSVLEIAYRICRLAGSDSPVRHVPLPQNDPRLRRPDITLAKNLLDWQPEISIQEGLRRTIAWFRNRLKQTG</sequence>
<accession>A0ABT1I5P7</accession>
<evidence type="ECO:0000256" key="3">
    <source>
        <dbReference type="ARBA" id="ARBA00023027"/>
    </source>
</evidence>
<dbReference type="PANTHER" id="PTHR43078:SF6">
    <property type="entry name" value="UDP-GLUCURONIC ACID DECARBOXYLASE 1"/>
    <property type="match status" value="1"/>
</dbReference>
<dbReference type="EMBL" id="JAMTCO010000001">
    <property type="protein sequence ID" value="MCP2267906.1"/>
    <property type="molecule type" value="Genomic_DNA"/>
</dbReference>
<dbReference type="Pfam" id="PF01370">
    <property type="entry name" value="Epimerase"/>
    <property type="match status" value="1"/>
</dbReference>
<evidence type="ECO:0000313" key="7">
    <source>
        <dbReference type="Proteomes" id="UP001205185"/>
    </source>
</evidence>
<evidence type="ECO:0000256" key="4">
    <source>
        <dbReference type="ARBA" id="ARBA00023239"/>
    </source>
</evidence>
<dbReference type="InterPro" id="IPR001509">
    <property type="entry name" value="Epimerase_deHydtase"/>
</dbReference>
<dbReference type="InterPro" id="IPR036291">
    <property type="entry name" value="NAD(P)-bd_dom_sf"/>
</dbReference>
<name>A0ABT1I5P7_9PSEU</name>
<keyword evidence="4" id="KW-0456">Lyase</keyword>
<evidence type="ECO:0000256" key="1">
    <source>
        <dbReference type="ARBA" id="ARBA00001911"/>
    </source>
</evidence>
<organism evidence="6 7">
    <name type="scientific">Actinokineospora diospyrosa</name>
    <dbReference type="NCBI Taxonomy" id="103728"/>
    <lineage>
        <taxon>Bacteria</taxon>
        <taxon>Bacillati</taxon>
        <taxon>Actinomycetota</taxon>
        <taxon>Actinomycetes</taxon>
        <taxon>Pseudonocardiales</taxon>
        <taxon>Pseudonocardiaceae</taxon>
        <taxon>Actinokineospora</taxon>
    </lineage>
</organism>
<dbReference type="RefSeq" id="WP_253884822.1">
    <property type="nucleotide sequence ID" value="NZ_BAAAVB010000002.1"/>
</dbReference>
<keyword evidence="7" id="KW-1185">Reference proteome</keyword>
<dbReference type="Proteomes" id="UP001205185">
    <property type="component" value="Unassembled WGS sequence"/>
</dbReference>
<comment type="cofactor">
    <cofactor evidence="1">
        <name>NAD(+)</name>
        <dbReference type="ChEBI" id="CHEBI:57540"/>
    </cofactor>
</comment>
<evidence type="ECO:0000259" key="5">
    <source>
        <dbReference type="Pfam" id="PF01370"/>
    </source>
</evidence>